<feature type="transmembrane region" description="Helical" evidence="6">
    <location>
        <begin position="171"/>
        <end position="189"/>
    </location>
</feature>
<evidence type="ECO:0000256" key="3">
    <source>
        <dbReference type="ARBA" id="ARBA00022692"/>
    </source>
</evidence>
<feature type="transmembrane region" description="Helical" evidence="6">
    <location>
        <begin position="107"/>
        <end position="128"/>
    </location>
</feature>
<feature type="transmembrane region" description="Helical" evidence="6">
    <location>
        <begin position="201"/>
        <end position="221"/>
    </location>
</feature>
<dbReference type="GO" id="GO:0022857">
    <property type="term" value="F:transmembrane transporter activity"/>
    <property type="evidence" value="ECO:0007669"/>
    <property type="project" value="InterPro"/>
</dbReference>
<evidence type="ECO:0000256" key="2">
    <source>
        <dbReference type="ARBA" id="ARBA00022448"/>
    </source>
</evidence>
<feature type="transmembrane region" description="Helical" evidence="6">
    <location>
        <begin position="420"/>
        <end position="436"/>
    </location>
</feature>
<keyword evidence="2" id="KW-0813">Transport</keyword>
<evidence type="ECO:0000313" key="9">
    <source>
        <dbReference type="Proteomes" id="UP001206013"/>
    </source>
</evidence>
<evidence type="ECO:0000256" key="6">
    <source>
        <dbReference type="SAM" id="Phobius"/>
    </source>
</evidence>
<dbReference type="InterPro" id="IPR036259">
    <property type="entry name" value="MFS_trans_sf"/>
</dbReference>
<dbReference type="NCBIfam" id="TIGR00897">
    <property type="entry name" value="2A0118"/>
    <property type="match status" value="1"/>
</dbReference>
<comment type="subcellular location">
    <subcellularLocation>
        <location evidence="1">Cell membrane</location>
        <topology evidence="1">Multi-pass membrane protein</topology>
    </subcellularLocation>
</comment>
<feature type="transmembrane region" description="Helical" evidence="6">
    <location>
        <begin position="254"/>
        <end position="278"/>
    </location>
</feature>
<name>A0AAW5JQZ2_BIFAD</name>
<dbReference type="PANTHER" id="PTHR23506:SF23">
    <property type="entry name" value="GH10249P"/>
    <property type="match status" value="1"/>
</dbReference>
<evidence type="ECO:0000259" key="7">
    <source>
        <dbReference type="PROSITE" id="PS50850"/>
    </source>
</evidence>
<gene>
    <name evidence="8" type="ORF">NE692_01485</name>
</gene>
<feature type="transmembrane region" description="Helical" evidence="6">
    <location>
        <begin position="360"/>
        <end position="381"/>
    </location>
</feature>
<evidence type="ECO:0000256" key="4">
    <source>
        <dbReference type="ARBA" id="ARBA00022989"/>
    </source>
</evidence>
<feature type="transmembrane region" description="Helical" evidence="6">
    <location>
        <begin position="79"/>
        <end position="100"/>
    </location>
</feature>
<dbReference type="AlphaFoldDB" id="A0AAW5JQZ2"/>
<dbReference type="Pfam" id="PF07690">
    <property type="entry name" value="MFS_1"/>
    <property type="match status" value="1"/>
</dbReference>
<dbReference type="PANTHER" id="PTHR23506">
    <property type="entry name" value="GH10249P"/>
    <property type="match status" value="1"/>
</dbReference>
<dbReference type="SUPFAM" id="SSF103473">
    <property type="entry name" value="MFS general substrate transporter"/>
    <property type="match status" value="1"/>
</dbReference>
<protein>
    <submittedName>
        <fullName evidence="8">MFS transporter</fullName>
    </submittedName>
</protein>
<organism evidence="8 9">
    <name type="scientific">Bifidobacterium adolescentis</name>
    <dbReference type="NCBI Taxonomy" id="1680"/>
    <lineage>
        <taxon>Bacteria</taxon>
        <taxon>Bacillati</taxon>
        <taxon>Actinomycetota</taxon>
        <taxon>Actinomycetes</taxon>
        <taxon>Bifidobacteriales</taxon>
        <taxon>Bifidobacteriaceae</taxon>
        <taxon>Bifidobacterium</taxon>
    </lineage>
</organism>
<accession>A0AAW5JQZ2</accession>
<proteinExistence type="predicted"/>
<dbReference type="EMBL" id="JANFYM010000001">
    <property type="protein sequence ID" value="MCQ4792143.1"/>
    <property type="molecule type" value="Genomic_DNA"/>
</dbReference>
<evidence type="ECO:0000256" key="5">
    <source>
        <dbReference type="ARBA" id="ARBA00023136"/>
    </source>
</evidence>
<keyword evidence="5 6" id="KW-0472">Membrane</keyword>
<dbReference type="InterPro" id="IPR004748">
    <property type="entry name" value="Polyol_permease-like"/>
</dbReference>
<dbReference type="InterPro" id="IPR011701">
    <property type="entry name" value="MFS"/>
</dbReference>
<dbReference type="InterPro" id="IPR020846">
    <property type="entry name" value="MFS_dom"/>
</dbReference>
<dbReference type="Proteomes" id="UP001206013">
    <property type="component" value="Unassembled WGS sequence"/>
</dbReference>
<comment type="caution">
    <text evidence="8">The sequence shown here is derived from an EMBL/GenBank/DDBJ whole genome shotgun (WGS) entry which is preliminary data.</text>
</comment>
<dbReference type="InterPro" id="IPR050930">
    <property type="entry name" value="MFS_Vesicular_Transporter"/>
</dbReference>
<sequence>MHKGFSATFLRRKYIYQQKVETVTTTFYQEKRHVMKIGLPRTLLAGLVAIAVFMTGDGFELTFLSKYIVDQGFSSSQSSLMFTMYGLVAALAGWASGVLAEMFGAKRIMLIGASAWVVLHLLFVGVALPSGVYPLMLGVYALRGVGYPLFIYSFVVLMAQTIDPAKLASAMGWFWAAYSFGIGVFGAYLPSFTIPMVGEYYSLWLSLPFSIAGLLICLLMVPKSKGSGTSSMSNADKLRELSRGVTILVHNRQIALAAVVRVICNLTLYGFPVIMPLYLATTNNGGGAWFKVSQWSQIWGFQFMVTIFGNVFWGRMGDSHGWMRQMRWFGCWFCVIGTLGMYYIPQFFGANMVLMCADAVVLGLGISAFVPMGAVFPALALEHKGAAISAHNFASGLATFFGPLIATVLVSTIGFGGVCWTYAICYAIGSLVTFGIHPHQPGFDDRGHRIAAIERN</sequence>
<dbReference type="CDD" id="cd17337">
    <property type="entry name" value="MFS_CsbX"/>
    <property type="match status" value="1"/>
</dbReference>
<reference evidence="8" key="1">
    <citation type="submission" date="2022-06" db="EMBL/GenBank/DDBJ databases">
        <title>Isolation of gut microbiota from human fecal samples.</title>
        <authorList>
            <person name="Pamer E.G."/>
            <person name="Barat B."/>
            <person name="Waligurski E."/>
            <person name="Medina S."/>
            <person name="Paddock L."/>
            <person name="Mostad J."/>
        </authorList>
    </citation>
    <scope>NUCLEOTIDE SEQUENCE</scope>
    <source>
        <strain evidence="8">SL.1.01</strain>
    </source>
</reference>
<evidence type="ECO:0000256" key="1">
    <source>
        <dbReference type="ARBA" id="ARBA00004651"/>
    </source>
</evidence>
<keyword evidence="3 6" id="KW-0812">Transmembrane</keyword>
<feature type="transmembrane region" description="Helical" evidence="6">
    <location>
        <begin position="42"/>
        <end position="59"/>
    </location>
</feature>
<feature type="transmembrane region" description="Helical" evidence="6">
    <location>
        <begin position="328"/>
        <end position="348"/>
    </location>
</feature>
<evidence type="ECO:0000313" key="8">
    <source>
        <dbReference type="EMBL" id="MCQ4792143.1"/>
    </source>
</evidence>
<feature type="transmembrane region" description="Helical" evidence="6">
    <location>
        <begin position="140"/>
        <end position="159"/>
    </location>
</feature>
<dbReference type="GO" id="GO:0005886">
    <property type="term" value="C:plasma membrane"/>
    <property type="evidence" value="ECO:0007669"/>
    <property type="project" value="UniProtKB-SubCell"/>
</dbReference>
<dbReference type="Gene3D" id="1.20.1250.20">
    <property type="entry name" value="MFS general substrate transporter like domains"/>
    <property type="match status" value="2"/>
</dbReference>
<dbReference type="PROSITE" id="PS50850">
    <property type="entry name" value="MFS"/>
    <property type="match status" value="1"/>
</dbReference>
<feature type="transmembrane region" description="Helical" evidence="6">
    <location>
        <begin position="298"/>
        <end position="316"/>
    </location>
</feature>
<feature type="transmembrane region" description="Helical" evidence="6">
    <location>
        <begin position="393"/>
        <end position="414"/>
    </location>
</feature>
<keyword evidence="4 6" id="KW-1133">Transmembrane helix</keyword>
<feature type="domain" description="Major facilitator superfamily (MFS) profile" evidence="7">
    <location>
        <begin position="34"/>
        <end position="441"/>
    </location>
</feature>